<evidence type="ECO:0000256" key="1">
    <source>
        <dbReference type="ARBA" id="ARBA00022555"/>
    </source>
</evidence>
<comment type="subcellular location">
    <subcellularLocation>
        <location evidence="9">Cytoplasm</location>
    </subcellularLocation>
</comment>
<keyword evidence="13" id="KW-1185">Reference proteome</keyword>
<dbReference type="SUPFAM" id="SSF52402">
    <property type="entry name" value="Adenine nucleotide alpha hydrolases-like"/>
    <property type="match status" value="1"/>
</dbReference>
<dbReference type="NCBIfam" id="TIGR00420">
    <property type="entry name" value="trmU"/>
    <property type="match status" value="1"/>
</dbReference>
<dbReference type="RefSeq" id="WP_289267148.1">
    <property type="nucleotide sequence ID" value="NZ_OX365700.1"/>
</dbReference>
<feature type="region of interest" description="Interaction with tRNA" evidence="9">
    <location>
        <begin position="308"/>
        <end position="309"/>
    </location>
</feature>
<dbReference type="CDD" id="cd01998">
    <property type="entry name" value="MnmA_TRMU-like"/>
    <property type="match status" value="1"/>
</dbReference>
<gene>
    <name evidence="9" type="primary">mnmA</name>
    <name evidence="12" type="ORF">DNFV4_00573</name>
</gene>
<dbReference type="InterPro" id="IPR004506">
    <property type="entry name" value="MnmA-like"/>
</dbReference>
<dbReference type="NCBIfam" id="NF001138">
    <property type="entry name" value="PRK00143.1"/>
    <property type="match status" value="1"/>
</dbReference>
<proteinExistence type="inferred from homology"/>
<evidence type="ECO:0000256" key="3">
    <source>
        <dbReference type="ARBA" id="ARBA00022694"/>
    </source>
</evidence>
<protein>
    <recommendedName>
        <fullName evidence="9">tRNA-specific 2-thiouridylase MnmA</fullName>
        <ecNumber evidence="9">2.8.1.13</ecNumber>
    </recommendedName>
</protein>
<evidence type="ECO:0000256" key="6">
    <source>
        <dbReference type="ARBA" id="ARBA00022884"/>
    </source>
</evidence>
<keyword evidence="2 9" id="KW-0808">Transferase</keyword>
<feature type="binding site" evidence="9">
    <location>
        <position position="130"/>
    </location>
    <ligand>
        <name>ATP</name>
        <dbReference type="ChEBI" id="CHEBI:30616"/>
    </ligand>
</feature>
<comment type="caution">
    <text evidence="9">Lacks conserved residue(s) required for the propagation of feature annotation.</text>
</comment>
<dbReference type="Proteomes" id="UP001179121">
    <property type="component" value="Chromosome"/>
</dbReference>
<keyword evidence="4 9" id="KW-0547">Nucleotide-binding</keyword>
<dbReference type="Gene3D" id="3.40.50.620">
    <property type="entry name" value="HUPs"/>
    <property type="match status" value="1"/>
</dbReference>
<evidence type="ECO:0000256" key="2">
    <source>
        <dbReference type="ARBA" id="ARBA00022679"/>
    </source>
</evidence>
<feature type="active site" description="Cysteine persulfide intermediate" evidence="9">
    <location>
        <position position="202"/>
    </location>
</feature>
<dbReference type="Pfam" id="PF20259">
    <property type="entry name" value="tRNA_Me_trans_M"/>
    <property type="match status" value="1"/>
</dbReference>
<dbReference type="Pfam" id="PF20258">
    <property type="entry name" value="tRNA_Me_trans_C"/>
    <property type="match status" value="1"/>
</dbReference>
<dbReference type="EC" id="2.8.1.13" evidence="9"/>
<dbReference type="InterPro" id="IPR023382">
    <property type="entry name" value="MnmA-like_central_sf"/>
</dbReference>
<evidence type="ECO:0000259" key="10">
    <source>
        <dbReference type="Pfam" id="PF20258"/>
    </source>
</evidence>
<dbReference type="GO" id="GO:0005737">
    <property type="term" value="C:cytoplasm"/>
    <property type="evidence" value="ECO:0007669"/>
    <property type="project" value="UniProtKB-SubCell"/>
</dbReference>
<reference evidence="12" key="1">
    <citation type="submission" date="2022-10" db="EMBL/GenBank/DDBJ databases">
        <authorList>
            <person name="Koch H."/>
        </authorList>
    </citation>
    <scope>NUCLEOTIDE SEQUENCE</scope>
    <source>
        <strain evidence="12">DNF</strain>
    </source>
</reference>
<evidence type="ECO:0000256" key="7">
    <source>
        <dbReference type="ARBA" id="ARBA00023157"/>
    </source>
</evidence>
<feature type="active site" description="Nucleophile" evidence="9">
    <location>
        <position position="106"/>
    </location>
</feature>
<feature type="domain" description="tRNA-specific 2-thiouridylase MnmA-like central" evidence="11">
    <location>
        <begin position="211"/>
        <end position="274"/>
    </location>
</feature>
<dbReference type="GO" id="GO:0005524">
    <property type="term" value="F:ATP binding"/>
    <property type="evidence" value="ECO:0007669"/>
    <property type="project" value="UniProtKB-KW"/>
</dbReference>
<dbReference type="InterPro" id="IPR014729">
    <property type="entry name" value="Rossmann-like_a/b/a_fold"/>
</dbReference>
<feature type="binding site" evidence="9">
    <location>
        <position position="35"/>
    </location>
    <ligand>
        <name>ATP</name>
        <dbReference type="ChEBI" id="CHEBI:30616"/>
    </ligand>
</feature>
<keyword evidence="7" id="KW-1015">Disulfide bond</keyword>
<keyword evidence="6 9" id="KW-0694">RNA-binding</keyword>
<dbReference type="Gene3D" id="2.30.30.280">
    <property type="entry name" value="Adenine nucleotide alpha hydrolases-like domains"/>
    <property type="match status" value="1"/>
</dbReference>
<accession>A0AA86MW77</accession>
<evidence type="ECO:0000256" key="5">
    <source>
        <dbReference type="ARBA" id="ARBA00022840"/>
    </source>
</evidence>
<dbReference type="GO" id="GO:0000049">
    <property type="term" value="F:tRNA binding"/>
    <property type="evidence" value="ECO:0007669"/>
    <property type="project" value="UniProtKB-KW"/>
</dbReference>
<keyword evidence="3 9" id="KW-0819">tRNA processing</keyword>
<feature type="site" description="Interaction with tRNA" evidence="9">
    <location>
        <position position="131"/>
    </location>
</feature>
<evidence type="ECO:0000256" key="8">
    <source>
        <dbReference type="ARBA" id="ARBA00051542"/>
    </source>
</evidence>
<dbReference type="Pfam" id="PF03054">
    <property type="entry name" value="tRNA_Me_trans"/>
    <property type="match status" value="1"/>
</dbReference>
<feature type="region of interest" description="Interaction with tRNA" evidence="9">
    <location>
        <begin position="152"/>
        <end position="154"/>
    </location>
</feature>
<dbReference type="InterPro" id="IPR046884">
    <property type="entry name" value="MnmA-like_central"/>
</dbReference>
<dbReference type="GO" id="GO:0103016">
    <property type="term" value="F:tRNA-uridine 2-sulfurtransferase activity"/>
    <property type="evidence" value="ECO:0007669"/>
    <property type="project" value="UniProtKB-EC"/>
</dbReference>
<organism evidence="12 13">
    <name type="scientific">Nitrospira tepida</name>
    <dbReference type="NCBI Taxonomy" id="2973512"/>
    <lineage>
        <taxon>Bacteria</taxon>
        <taxon>Pseudomonadati</taxon>
        <taxon>Nitrospirota</taxon>
        <taxon>Nitrospiria</taxon>
        <taxon>Nitrospirales</taxon>
        <taxon>Nitrospiraceae</taxon>
        <taxon>Nitrospira</taxon>
    </lineage>
</organism>
<dbReference type="PANTHER" id="PTHR11933:SF5">
    <property type="entry name" value="MITOCHONDRIAL TRNA-SPECIFIC 2-THIOURIDYLASE 1"/>
    <property type="match status" value="1"/>
</dbReference>
<feature type="site" description="Interaction with tRNA" evidence="9">
    <location>
        <position position="341"/>
    </location>
</feature>
<sequence length="363" mass="40522">MARHTVILGMSGGVDSSVAASLLVAQGYDVRGVTLQVWEHEDETVATSKRWQERGCCKVGLAKFVAKKLGIPHEVIDTRERFRRSVIDDFVGGYVNGITPNPCVRCNERVKLRTLVELAREREADYVATGHYARILRENGRWTFHRALDAKKDQSYFLYRIDPAWLPRTLFPLGEMQKADVWQEAETLGLPVDELKESQEICFVSHGDYRTFLEQEAPQAHRPGPFTDGEGRVLGEHEGIAFYTPGQRRGLGVATGQRLYVQRVEPQTNVVVLGPDESLYSEACEVSNLHAVDPDRLNGRREVEVKVRYATPASTASIDPLGEGTLLIRFHQPQRALTPGQSAVFYDGSRVLGGGIISPVRPI</sequence>
<dbReference type="Gene3D" id="2.40.30.10">
    <property type="entry name" value="Translation factors"/>
    <property type="match status" value="1"/>
</dbReference>
<dbReference type="KEGG" id="nti:DNFV4_00573"/>
<dbReference type="PANTHER" id="PTHR11933">
    <property type="entry name" value="TRNA 5-METHYLAMINOMETHYL-2-THIOURIDYLATE -METHYLTRANSFERASE"/>
    <property type="match status" value="1"/>
</dbReference>
<dbReference type="HAMAP" id="MF_00144">
    <property type="entry name" value="tRNA_thiouridyl_MnmA"/>
    <property type="match status" value="1"/>
</dbReference>
<keyword evidence="1 9" id="KW-0820">tRNA-binding</keyword>
<evidence type="ECO:0000313" key="13">
    <source>
        <dbReference type="Proteomes" id="UP001179121"/>
    </source>
</evidence>
<dbReference type="EMBL" id="OX365700">
    <property type="protein sequence ID" value="CAI4030148.1"/>
    <property type="molecule type" value="Genomic_DNA"/>
</dbReference>
<dbReference type="GO" id="GO:0002143">
    <property type="term" value="P:tRNA wobble position uridine thiolation"/>
    <property type="evidence" value="ECO:0007669"/>
    <property type="project" value="TreeGrafter"/>
</dbReference>
<feature type="domain" description="tRNA-specific 2-thiouridylase MnmA-like C-terminal" evidence="10">
    <location>
        <begin position="283"/>
        <end position="357"/>
    </location>
</feature>
<dbReference type="AlphaFoldDB" id="A0AA86MW77"/>
<comment type="similarity">
    <text evidence="9">Belongs to the MnmA/TRMU family.</text>
</comment>
<name>A0AA86MW77_9BACT</name>
<keyword evidence="5 9" id="KW-0067">ATP-binding</keyword>
<comment type="function">
    <text evidence="9">Catalyzes the 2-thiolation of uridine at the wobble position (U34) of tRNA, leading to the formation of s(2)U34.</text>
</comment>
<keyword evidence="9" id="KW-0963">Cytoplasm</keyword>
<evidence type="ECO:0000256" key="9">
    <source>
        <dbReference type="HAMAP-Rule" id="MF_00144"/>
    </source>
</evidence>
<comment type="catalytic activity">
    <reaction evidence="8 9">
        <text>S-sulfanyl-L-cysteinyl-[protein] + uridine(34) in tRNA + AH2 + ATP = 2-thiouridine(34) in tRNA + L-cysteinyl-[protein] + A + AMP + diphosphate + H(+)</text>
        <dbReference type="Rhea" id="RHEA:47032"/>
        <dbReference type="Rhea" id="RHEA-COMP:10131"/>
        <dbReference type="Rhea" id="RHEA-COMP:11726"/>
        <dbReference type="Rhea" id="RHEA-COMP:11727"/>
        <dbReference type="Rhea" id="RHEA-COMP:11728"/>
        <dbReference type="ChEBI" id="CHEBI:13193"/>
        <dbReference type="ChEBI" id="CHEBI:15378"/>
        <dbReference type="ChEBI" id="CHEBI:17499"/>
        <dbReference type="ChEBI" id="CHEBI:29950"/>
        <dbReference type="ChEBI" id="CHEBI:30616"/>
        <dbReference type="ChEBI" id="CHEBI:33019"/>
        <dbReference type="ChEBI" id="CHEBI:61963"/>
        <dbReference type="ChEBI" id="CHEBI:65315"/>
        <dbReference type="ChEBI" id="CHEBI:87170"/>
        <dbReference type="ChEBI" id="CHEBI:456215"/>
        <dbReference type="EC" id="2.8.1.13"/>
    </reaction>
</comment>
<dbReference type="InterPro" id="IPR046885">
    <property type="entry name" value="MnmA-like_C"/>
</dbReference>
<evidence type="ECO:0000313" key="12">
    <source>
        <dbReference type="EMBL" id="CAI4030148.1"/>
    </source>
</evidence>
<feature type="binding site" evidence="9">
    <location>
        <begin position="9"/>
        <end position="16"/>
    </location>
    <ligand>
        <name>ATP</name>
        <dbReference type="ChEBI" id="CHEBI:30616"/>
    </ligand>
</feature>
<evidence type="ECO:0000256" key="4">
    <source>
        <dbReference type="ARBA" id="ARBA00022741"/>
    </source>
</evidence>
<evidence type="ECO:0000259" key="11">
    <source>
        <dbReference type="Pfam" id="PF20259"/>
    </source>
</evidence>